<sequence length="52" mass="6078">MAYQYLISRTADPVFALFIGSAAAAVRIRREEREKGRDALETLKRRVAWYFN</sequence>
<dbReference type="InParanoid" id="A0A5J5F4T6"/>
<dbReference type="GO" id="GO:0009306">
    <property type="term" value="P:protein secretion"/>
    <property type="evidence" value="ECO:0007669"/>
    <property type="project" value="InterPro"/>
</dbReference>
<evidence type="ECO:0000313" key="3">
    <source>
        <dbReference type="Proteomes" id="UP000326924"/>
    </source>
</evidence>
<reference evidence="1 3" key="1">
    <citation type="submission" date="2019-09" db="EMBL/GenBank/DDBJ databases">
        <title>Draft genome of the ectomycorrhizal ascomycete Sphaerosporella brunnea.</title>
        <authorList>
            <consortium name="DOE Joint Genome Institute"/>
            <person name="Benucci G.M."/>
            <person name="Marozzi G."/>
            <person name="Antonielli L."/>
            <person name="Sanchez S."/>
            <person name="Marco P."/>
            <person name="Wang X."/>
            <person name="Falini L.B."/>
            <person name="Barry K."/>
            <person name="Haridas S."/>
            <person name="Lipzen A."/>
            <person name="Labutti K."/>
            <person name="Grigoriev I.V."/>
            <person name="Murat C."/>
            <person name="Martin F."/>
            <person name="Albertini E."/>
            <person name="Donnini D."/>
            <person name="Bonito G."/>
        </authorList>
    </citation>
    <scope>NUCLEOTIDE SEQUENCE [LARGE SCALE GENOMIC DNA]</scope>
    <source>
        <strain evidence="1 3">Sb_GMNB300</strain>
    </source>
</reference>
<evidence type="ECO:0008006" key="4">
    <source>
        <dbReference type="Google" id="ProtNLM"/>
    </source>
</evidence>
<dbReference type="AlphaFoldDB" id="A0A5J5F4T6"/>
<gene>
    <name evidence="1" type="ORF">FN846DRAFT_904454</name>
    <name evidence="2" type="ORF">FN846DRAFT_904462</name>
</gene>
<comment type="caution">
    <text evidence="1">The sequence shown here is derived from an EMBL/GenBank/DDBJ whole genome shotgun (WGS) entry which is preliminary data.</text>
</comment>
<name>A0A5J5F4T6_9PEZI</name>
<dbReference type="InterPro" id="IPR024242">
    <property type="entry name" value="NCE101"/>
</dbReference>
<organism evidence="1 3">
    <name type="scientific">Sphaerosporella brunnea</name>
    <dbReference type="NCBI Taxonomy" id="1250544"/>
    <lineage>
        <taxon>Eukaryota</taxon>
        <taxon>Fungi</taxon>
        <taxon>Dikarya</taxon>
        <taxon>Ascomycota</taxon>
        <taxon>Pezizomycotina</taxon>
        <taxon>Pezizomycetes</taxon>
        <taxon>Pezizales</taxon>
        <taxon>Pyronemataceae</taxon>
        <taxon>Sphaerosporella</taxon>
    </lineage>
</organism>
<dbReference type="Proteomes" id="UP000326924">
    <property type="component" value="Unassembled WGS sequence"/>
</dbReference>
<protein>
    <recommendedName>
        <fullName evidence="4">Non-classical export protein 1</fullName>
    </recommendedName>
</protein>
<proteinExistence type="predicted"/>
<keyword evidence="3" id="KW-1185">Reference proteome</keyword>
<accession>A0A5J5F4T6</accession>
<dbReference type="EMBL" id="VXIS01000037">
    <property type="protein sequence ID" value="KAA8911336.1"/>
    <property type="molecule type" value="Genomic_DNA"/>
</dbReference>
<dbReference type="Pfam" id="PF11654">
    <property type="entry name" value="NCE101"/>
    <property type="match status" value="1"/>
</dbReference>
<evidence type="ECO:0000313" key="1">
    <source>
        <dbReference type="EMBL" id="KAA8911336.1"/>
    </source>
</evidence>
<dbReference type="EMBL" id="VXIS01000037">
    <property type="protein sequence ID" value="KAA8911345.1"/>
    <property type="molecule type" value="Genomic_DNA"/>
</dbReference>
<evidence type="ECO:0000313" key="2">
    <source>
        <dbReference type="EMBL" id="KAA8911345.1"/>
    </source>
</evidence>